<accession>A0A9D9NLI8</accession>
<organism evidence="6 7">
    <name type="scientific">Candidatus Cryptobacteroides excrementipullorum</name>
    <dbReference type="NCBI Taxonomy" id="2840761"/>
    <lineage>
        <taxon>Bacteria</taxon>
        <taxon>Pseudomonadati</taxon>
        <taxon>Bacteroidota</taxon>
        <taxon>Bacteroidia</taxon>
        <taxon>Bacteroidales</taxon>
        <taxon>Candidatus Cryptobacteroides</taxon>
    </lineage>
</organism>
<evidence type="ECO:0000256" key="1">
    <source>
        <dbReference type="ARBA" id="ARBA00007228"/>
    </source>
</evidence>
<reference evidence="6" key="1">
    <citation type="submission" date="2020-10" db="EMBL/GenBank/DDBJ databases">
        <authorList>
            <person name="Gilroy R."/>
        </authorList>
    </citation>
    <scope>NUCLEOTIDE SEQUENCE</scope>
    <source>
        <strain evidence="6">2478</strain>
    </source>
</reference>
<dbReference type="InterPro" id="IPR053888">
    <property type="entry name" value="MRM3-like_sub_bind"/>
</dbReference>
<keyword evidence="2 6" id="KW-0489">Methyltransferase</keyword>
<dbReference type="Gene3D" id="3.30.1330.30">
    <property type="match status" value="1"/>
</dbReference>
<reference evidence="6" key="2">
    <citation type="journal article" date="2021" name="PeerJ">
        <title>Extensive microbial diversity within the chicken gut microbiome revealed by metagenomics and culture.</title>
        <authorList>
            <person name="Gilroy R."/>
            <person name="Ravi A."/>
            <person name="Getino M."/>
            <person name="Pursley I."/>
            <person name="Horton D.L."/>
            <person name="Alikhan N.F."/>
            <person name="Baker D."/>
            <person name="Gharbi K."/>
            <person name="Hall N."/>
            <person name="Watson M."/>
            <person name="Adriaenssens E.M."/>
            <person name="Foster-Nyarko E."/>
            <person name="Jarju S."/>
            <person name="Secka A."/>
            <person name="Antonio M."/>
            <person name="Oren A."/>
            <person name="Chaudhuri R.R."/>
            <person name="La Ragione R."/>
            <person name="Hildebrand F."/>
            <person name="Pallen M.J."/>
        </authorList>
    </citation>
    <scope>NUCLEOTIDE SEQUENCE</scope>
    <source>
        <strain evidence="6">2478</strain>
    </source>
</reference>
<dbReference type="GO" id="GO:0003723">
    <property type="term" value="F:RNA binding"/>
    <property type="evidence" value="ECO:0007669"/>
    <property type="project" value="InterPro"/>
</dbReference>
<evidence type="ECO:0000256" key="3">
    <source>
        <dbReference type="ARBA" id="ARBA00022679"/>
    </source>
</evidence>
<dbReference type="PANTHER" id="PTHR43191:SF2">
    <property type="entry name" value="RRNA METHYLTRANSFERASE 3, MITOCHONDRIAL"/>
    <property type="match status" value="1"/>
</dbReference>
<evidence type="ECO:0000313" key="6">
    <source>
        <dbReference type="EMBL" id="MBO8477931.1"/>
    </source>
</evidence>
<protein>
    <submittedName>
        <fullName evidence="6">RNA methyltransferase</fullName>
    </submittedName>
</protein>
<dbReference type="CDD" id="cd18104">
    <property type="entry name" value="SpoU-like_RNA-MTase"/>
    <property type="match status" value="1"/>
</dbReference>
<feature type="domain" description="tRNA/rRNA methyltransferase SpoU type" evidence="4">
    <location>
        <begin position="132"/>
        <end position="271"/>
    </location>
</feature>
<dbReference type="InterPro" id="IPR051259">
    <property type="entry name" value="rRNA_Methyltransferase"/>
</dbReference>
<dbReference type="GO" id="GO:0032259">
    <property type="term" value="P:methylation"/>
    <property type="evidence" value="ECO:0007669"/>
    <property type="project" value="UniProtKB-KW"/>
</dbReference>
<evidence type="ECO:0000259" key="5">
    <source>
        <dbReference type="Pfam" id="PF22435"/>
    </source>
</evidence>
<keyword evidence="3" id="KW-0808">Transferase</keyword>
<dbReference type="GO" id="GO:0006396">
    <property type="term" value="P:RNA processing"/>
    <property type="evidence" value="ECO:0007669"/>
    <property type="project" value="InterPro"/>
</dbReference>
<sequence>MRIETITSAQNPKIKELLALQEKSRARREKRLFVVEGRRELGHCIDAGFRVRTLFVCREICPERDLQVLLEKMNLSGPTATAGAQVHETILVEIPAALYEKAAYRGGTEGVIAEVEYRDRTLDSLILRENPLIAVLESVEKPGNLGAVLRSADAAGADAVIICDPLTDLYNPNLIRSSIGAVFSRQVATASSEDTIKWLEAHGIRILTAQLQDSEWYYATDMRGGVAIVMGTESTGLSDIWRNAADAHIRIPMLGQLDSLNVSVSAAILLYEAVRQRNQAGQE</sequence>
<dbReference type="Pfam" id="PF00588">
    <property type="entry name" value="SpoU_methylase"/>
    <property type="match status" value="1"/>
</dbReference>
<dbReference type="Gene3D" id="3.40.1280.10">
    <property type="match status" value="1"/>
</dbReference>
<dbReference type="SUPFAM" id="SSF75217">
    <property type="entry name" value="alpha/beta knot"/>
    <property type="match status" value="1"/>
</dbReference>
<dbReference type="InterPro" id="IPR029028">
    <property type="entry name" value="Alpha/beta_knot_MTases"/>
</dbReference>
<dbReference type="GO" id="GO:0008173">
    <property type="term" value="F:RNA methyltransferase activity"/>
    <property type="evidence" value="ECO:0007669"/>
    <property type="project" value="InterPro"/>
</dbReference>
<dbReference type="AlphaFoldDB" id="A0A9D9NLI8"/>
<dbReference type="EMBL" id="JADILZ010000028">
    <property type="protein sequence ID" value="MBO8477931.1"/>
    <property type="molecule type" value="Genomic_DNA"/>
</dbReference>
<comment type="similarity">
    <text evidence="1">Belongs to the class IV-like SAM-binding methyltransferase superfamily. RNA methyltransferase TrmH family.</text>
</comment>
<name>A0A9D9NLI8_9BACT</name>
<dbReference type="PANTHER" id="PTHR43191">
    <property type="entry name" value="RRNA METHYLTRANSFERASE 3"/>
    <property type="match status" value="1"/>
</dbReference>
<comment type="caution">
    <text evidence="6">The sequence shown here is derived from an EMBL/GenBank/DDBJ whole genome shotgun (WGS) entry which is preliminary data.</text>
</comment>
<evidence type="ECO:0000256" key="2">
    <source>
        <dbReference type="ARBA" id="ARBA00022603"/>
    </source>
</evidence>
<dbReference type="InterPro" id="IPR001537">
    <property type="entry name" value="SpoU_MeTrfase"/>
</dbReference>
<dbReference type="SUPFAM" id="SSF55315">
    <property type="entry name" value="L30e-like"/>
    <property type="match status" value="1"/>
</dbReference>
<feature type="domain" description="MRM3-like substrate binding" evidence="5">
    <location>
        <begin position="11"/>
        <end position="113"/>
    </location>
</feature>
<evidence type="ECO:0000259" key="4">
    <source>
        <dbReference type="Pfam" id="PF00588"/>
    </source>
</evidence>
<gene>
    <name evidence="6" type="ORF">IAB80_03435</name>
</gene>
<dbReference type="Pfam" id="PF22435">
    <property type="entry name" value="MRM3-like_sub_bind"/>
    <property type="match status" value="1"/>
</dbReference>
<dbReference type="InterPro" id="IPR029026">
    <property type="entry name" value="tRNA_m1G_MTases_N"/>
</dbReference>
<dbReference type="Proteomes" id="UP000823771">
    <property type="component" value="Unassembled WGS sequence"/>
</dbReference>
<dbReference type="InterPro" id="IPR029064">
    <property type="entry name" value="Ribosomal_eL30-like_sf"/>
</dbReference>
<proteinExistence type="inferred from homology"/>
<evidence type="ECO:0000313" key="7">
    <source>
        <dbReference type="Proteomes" id="UP000823771"/>
    </source>
</evidence>